<dbReference type="CDD" id="cd00056">
    <property type="entry name" value="ENDO3c"/>
    <property type="match status" value="1"/>
</dbReference>
<dbReference type="AlphaFoldDB" id="A0A4V3A4A7"/>
<name>A0A4V3A4A7_9LACO</name>
<keyword evidence="7" id="KW-1185">Reference proteome</keyword>
<sequence length="217" mass="25179">MNLTQLYNTMEENMGQQPWLRPGTPWAENAWEIIWGSILVQNTNWKNVEPSLNNLKDATDGTFHPEKLLELSQESVIDLIRPSGFYQRKSQTLLAMARWLSTHHNDLDQLRSLDKGTLRKELLAIKGIGFETADYIMMYVLDQPAFMVDKYARRLFEMLGAQMPVKYSDFQRLVEQHVDLDLDGFREFHALIVEFGKVVKNPVDFADSFLANQKLLI</sequence>
<dbReference type="GO" id="GO:0051539">
    <property type="term" value="F:4 iron, 4 sulfur cluster binding"/>
    <property type="evidence" value="ECO:0007669"/>
    <property type="project" value="UniProtKB-KW"/>
</dbReference>
<dbReference type="Proteomes" id="UP000294854">
    <property type="component" value="Unassembled WGS sequence"/>
</dbReference>
<feature type="domain" description="HhH-GPD" evidence="5">
    <location>
        <begin position="39"/>
        <end position="198"/>
    </location>
</feature>
<evidence type="ECO:0000313" key="7">
    <source>
        <dbReference type="Proteomes" id="UP000294854"/>
    </source>
</evidence>
<gene>
    <name evidence="6" type="ORF">C5L31_002150</name>
</gene>
<dbReference type="STRING" id="1122149.FD44_GL001818"/>
<keyword evidence="3" id="KW-0408">Iron</keyword>
<accession>A0A4V3A4A7</accession>
<dbReference type="InterPro" id="IPR003265">
    <property type="entry name" value="HhH-GPD_domain"/>
</dbReference>
<keyword evidence="2" id="KW-0479">Metal-binding</keyword>
<dbReference type="PANTHER" id="PTHR10359">
    <property type="entry name" value="A/G-SPECIFIC ADENINE GLYCOSYLASE/ENDONUCLEASE III"/>
    <property type="match status" value="1"/>
</dbReference>
<dbReference type="PIRSF" id="PIRSF001435">
    <property type="entry name" value="Nth"/>
    <property type="match status" value="1"/>
</dbReference>
<organism evidence="6 7">
    <name type="scientific">Secundilactobacillus malefermentans</name>
    <dbReference type="NCBI Taxonomy" id="176292"/>
    <lineage>
        <taxon>Bacteria</taxon>
        <taxon>Bacillati</taxon>
        <taxon>Bacillota</taxon>
        <taxon>Bacilli</taxon>
        <taxon>Lactobacillales</taxon>
        <taxon>Lactobacillaceae</taxon>
        <taxon>Secundilactobacillus</taxon>
    </lineage>
</organism>
<evidence type="ECO:0000256" key="4">
    <source>
        <dbReference type="ARBA" id="ARBA00023014"/>
    </source>
</evidence>
<keyword evidence="1" id="KW-0004">4Fe-4S</keyword>
<dbReference type="GO" id="GO:0046872">
    <property type="term" value="F:metal ion binding"/>
    <property type="evidence" value="ECO:0007669"/>
    <property type="project" value="UniProtKB-KW"/>
</dbReference>
<protein>
    <recommendedName>
        <fullName evidence="5">HhH-GPD domain-containing protein</fullName>
    </recommendedName>
</protein>
<keyword evidence="4" id="KW-0411">Iron-sulfur</keyword>
<dbReference type="GO" id="GO:0003824">
    <property type="term" value="F:catalytic activity"/>
    <property type="evidence" value="ECO:0007669"/>
    <property type="project" value="InterPro"/>
</dbReference>
<reference evidence="6 7" key="1">
    <citation type="journal article" date="2019" name="Appl. Microbiol. Biotechnol.">
        <title>Uncovering carbohydrate metabolism through a genotype-phenotype association study of 56 lactic acid bacteria genomes.</title>
        <authorList>
            <person name="Buron-Moles G."/>
            <person name="Chailyan A."/>
            <person name="Dolejs I."/>
            <person name="Forster J."/>
            <person name="Miks M.H."/>
        </authorList>
    </citation>
    <scope>NUCLEOTIDE SEQUENCE [LARGE SCALE GENOMIC DNA]</scope>
    <source>
        <strain evidence="6 7">ATCC 49373</strain>
    </source>
</reference>
<evidence type="ECO:0000256" key="1">
    <source>
        <dbReference type="ARBA" id="ARBA00022485"/>
    </source>
</evidence>
<dbReference type="PANTHER" id="PTHR10359:SF19">
    <property type="entry name" value="DNA REPAIR GLYCOSYLASE MJ1434-RELATED"/>
    <property type="match status" value="1"/>
</dbReference>
<dbReference type="SUPFAM" id="SSF48150">
    <property type="entry name" value="DNA-glycosylase"/>
    <property type="match status" value="1"/>
</dbReference>
<evidence type="ECO:0000256" key="3">
    <source>
        <dbReference type="ARBA" id="ARBA00023004"/>
    </source>
</evidence>
<evidence type="ECO:0000256" key="2">
    <source>
        <dbReference type="ARBA" id="ARBA00022723"/>
    </source>
</evidence>
<dbReference type="SMART" id="SM00478">
    <property type="entry name" value="ENDO3c"/>
    <property type="match status" value="1"/>
</dbReference>
<dbReference type="GO" id="GO:0006284">
    <property type="term" value="P:base-excision repair"/>
    <property type="evidence" value="ECO:0007669"/>
    <property type="project" value="InterPro"/>
</dbReference>
<dbReference type="Gene3D" id="1.10.340.30">
    <property type="entry name" value="Hypothetical protein, domain 2"/>
    <property type="match status" value="1"/>
</dbReference>
<dbReference type="InterPro" id="IPR011257">
    <property type="entry name" value="DNA_glycosylase"/>
</dbReference>
<evidence type="ECO:0000313" key="6">
    <source>
        <dbReference type="EMBL" id="TDG79931.1"/>
    </source>
</evidence>
<dbReference type="RefSeq" id="WP_033445258.1">
    <property type="nucleotide sequence ID" value="NZ_CP042371.1"/>
</dbReference>
<dbReference type="EMBL" id="PUFO01000016">
    <property type="protein sequence ID" value="TDG79931.1"/>
    <property type="molecule type" value="Genomic_DNA"/>
</dbReference>
<comment type="caution">
    <text evidence="6">The sequence shown here is derived from an EMBL/GenBank/DDBJ whole genome shotgun (WGS) entry which is preliminary data.</text>
</comment>
<dbReference type="Pfam" id="PF00730">
    <property type="entry name" value="HhH-GPD"/>
    <property type="match status" value="1"/>
</dbReference>
<evidence type="ECO:0000259" key="5">
    <source>
        <dbReference type="SMART" id="SM00478"/>
    </source>
</evidence>
<proteinExistence type="predicted"/>